<dbReference type="Pfam" id="PF03392">
    <property type="entry name" value="OS-D"/>
    <property type="match status" value="1"/>
</dbReference>
<sequence length="123" mass="13221">MSNVSVVFAVCFSAALLVAAGGQQYSSEFASLDLDKVLNDQATYRSYLNCLKDMGDCTVAGQALKSILPEALASGCAKCSAEQKQKARKVLLFLLEKKPDDYSDLEKIYDPSGSARARLQNSG</sequence>
<feature type="chain" id="PRO_5044839269" evidence="1">
    <location>
        <begin position="23"/>
        <end position="123"/>
    </location>
</feature>
<dbReference type="Gene3D" id="1.10.2080.10">
    <property type="entry name" value="Insect odorant-binding protein A10/Ejaculatory bulb-specific protein 3"/>
    <property type="match status" value="1"/>
</dbReference>
<evidence type="ECO:0000313" key="3">
    <source>
        <dbReference type="Proteomes" id="UP001558652"/>
    </source>
</evidence>
<organism evidence="2 3">
    <name type="scientific">Ranatra chinensis</name>
    <dbReference type="NCBI Taxonomy" id="642074"/>
    <lineage>
        <taxon>Eukaryota</taxon>
        <taxon>Metazoa</taxon>
        <taxon>Ecdysozoa</taxon>
        <taxon>Arthropoda</taxon>
        <taxon>Hexapoda</taxon>
        <taxon>Insecta</taxon>
        <taxon>Pterygota</taxon>
        <taxon>Neoptera</taxon>
        <taxon>Paraneoptera</taxon>
        <taxon>Hemiptera</taxon>
        <taxon>Heteroptera</taxon>
        <taxon>Panheteroptera</taxon>
        <taxon>Nepomorpha</taxon>
        <taxon>Nepidae</taxon>
        <taxon>Ranatrinae</taxon>
        <taxon>Ranatra</taxon>
    </lineage>
</organism>
<keyword evidence="1" id="KW-0732">Signal</keyword>
<name>A0ABD0Z4D8_9HEMI</name>
<dbReference type="PANTHER" id="PTHR11257">
    <property type="entry name" value="CHEMOSENSORY PROTEIN-RELATED"/>
    <property type="match status" value="1"/>
</dbReference>
<reference evidence="2 3" key="1">
    <citation type="submission" date="2024-07" db="EMBL/GenBank/DDBJ databases">
        <title>Chromosome-level genome assembly of the water stick insect Ranatra chinensis (Heteroptera: Nepidae).</title>
        <authorList>
            <person name="Liu X."/>
        </authorList>
    </citation>
    <scope>NUCLEOTIDE SEQUENCE [LARGE SCALE GENOMIC DNA]</scope>
    <source>
        <strain evidence="2">Cailab_2021Rc</strain>
        <tissue evidence="2">Muscle</tissue>
    </source>
</reference>
<dbReference type="InterPro" id="IPR036682">
    <property type="entry name" value="OS_D_A10/PebIII_sf"/>
</dbReference>
<dbReference type="PANTHER" id="PTHR11257:SF13">
    <property type="entry name" value="GEO07322P1"/>
    <property type="match status" value="1"/>
</dbReference>
<dbReference type="EMBL" id="JBFDAA010000007">
    <property type="protein sequence ID" value="KAL1130943.1"/>
    <property type="molecule type" value="Genomic_DNA"/>
</dbReference>
<protein>
    <submittedName>
        <fullName evidence="2">Uncharacterized protein</fullName>
    </submittedName>
</protein>
<accession>A0ABD0Z4D8</accession>
<dbReference type="InterPro" id="IPR005055">
    <property type="entry name" value="A10/PebIII"/>
</dbReference>
<gene>
    <name evidence="2" type="ORF">AAG570_012184</name>
</gene>
<feature type="signal peptide" evidence="1">
    <location>
        <begin position="1"/>
        <end position="22"/>
    </location>
</feature>
<proteinExistence type="predicted"/>
<dbReference type="SUPFAM" id="SSF100910">
    <property type="entry name" value="Chemosensory protein Csp2"/>
    <property type="match status" value="1"/>
</dbReference>
<dbReference type="AlphaFoldDB" id="A0ABD0Z4D8"/>
<comment type="caution">
    <text evidence="2">The sequence shown here is derived from an EMBL/GenBank/DDBJ whole genome shotgun (WGS) entry which is preliminary data.</text>
</comment>
<dbReference type="Proteomes" id="UP001558652">
    <property type="component" value="Unassembled WGS sequence"/>
</dbReference>
<keyword evidence="3" id="KW-1185">Reference proteome</keyword>
<evidence type="ECO:0000256" key="1">
    <source>
        <dbReference type="SAM" id="SignalP"/>
    </source>
</evidence>
<evidence type="ECO:0000313" key="2">
    <source>
        <dbReference type="EMBL" id="KAL1130943.1"/>
    </source>
</evidence>